<evidence type="ECO:0000313" key="2">
    <source>
        <dbReference type="Proteomes" id="UP000319627"/>
    </source>
</evidence>
<proteinExistence type="predicted"/>
<dbReference type="EMBL" id="VLKG01000017">
    <property type="protein sequence ID" value="TWH63873.1"/>
    <property type="molecule type" value="Genomic_DNA"/>
</dbReference>
<evidence type="ECO:0000313" key="1">
    <source>
        <dbReference type="EMBL" id="TWH63873.1"/>
    </source>
</evidence>
<reference evidence="1 2" key="1">
    <citation type="submission" date="2019-07" db="EMBL/GenBank/DDBJ databases">
        <title>Genomic Encyclopedia of Type Strains, Phase I: the one thousand microbial genomes (KMG-I) project.</title>
        <authorList>
            <person name="Kyrpides N."/>
        </authorList>
    </citation>
    <scope>NUCLEOTIDE SEQUENCE [LARGE SCALE GENOMIC DNA]</scope>
    <source>
        <strain evidence="1 2">DSM 375</strain>
    </source>
</reference>
<dbReference type="AlphaFoldDB" id="A0A562HZQ6"/>
<protein>
    <submittedName>
        <fullName evidence="1">Uncharacterized protein</fullName>
    </submittedName>
</protein>
<accession>A0A562HZQ6</accession>
<comment type="caution">
    <text evidence="1">The sequence shown here is derived from an EMBL/GenBank/DDBJ whole genome shotgun (WGS) entry which is preliminary data.</text>
</comment>
<keyword evidence="2" id="KW-1185">Reference proteome</keyword>
<name>A0A562HZQ6_9GAMM</name>
<organism evidence="1 2">
    <name type="scientific">Azomonas agilis</name>
    <dbReference type="NCBI Taxonomy" id="116849"/>
    <lineage>
        <taxon>Bacteria</taxon>
        <taxon>Pseudomonadati</taxon>
        <taxon>Pseudomonadota</taxon>
        <taxon>Gammaproteobacteria</taxon>
        <taxon>Pseudomonadales</taxon>
        <taxon>Pseudomonadaceae</taxon>
        <taxon>Azomonas</taxon>
    </lineage>
</organism>
<gene>
    <name evidence="1" type="ORF">LX59_03037</name>
</gene>
<dbReference type="Proteomes" id="UP000319627">
    <property type="component" value="Unassembled WGS sequence"/>
</dbReference>
<dbReference type="RefSeq" id="WP_144573300.1">
    <property type="nucleotide sequence ID" value="NZ_VLKG01000017.1"/>
</dbReference>
<sequence>MKTELWASLSGEELQALEQLAAHTGQSIEEVAAGSLDQGLSRMLIEATHRRSSTVVSFCRSRRTKPHEQ</sequence>